<protein>
    <submittedName>
        <fullName evidence="1">13464_t:CDS:1</fullName>
    </submittedName>
</protein>
<keyword evidence="2" id="KW-1185">Reference proteome</keyword>
<dbReference type="EMBL" id="CAJVPV010056444">
    <property type="protein sequence ID" value="CAG8785675.1"/>
    <property type="molecule type" value="Genomic_DNA"/>
</dbReference>
<dbReference type="AlphaFoldDB" id="A0A9N9JKF5"/>
<feature type="non-terminal residue" evidence="1">
    <location>
        <position position="1"/>
    </location>
</feature>
<dbReference type="Proteomes" id="UP000789342">
    <property type="component" value="Unassembled WGS sequence"/>
</dbReference>
<sequence>IDMTKQSKNTLLYLNQILNENPFEKGITEYEFKRDWPSLDSAS</sequence>
<comment type="caution">
    <text evidence="1">The sequence shown here is derived from an EMBL/GenBank/DDBJ whole genome shotgun (WGS) entry which is preliminary data.</text>
</comment>
<reference evidence="1" key="1">
    <citation type="submission" date="2021-06" db="EMBL/GenBank/DDBJ databases">
        <authorList>
            <person name="Kallberg Y."/>
            <person name="Tangrot J."/>
            <person name="Rosling A."/>
        </authorList>
    </citation>
    <scope>NUCLEOTIDE SEQUENCE</scope>
    <source>
        <strain evidence="1">CL551</strain>
    </source>
</reference>
<evidence type="ECO:0000313" key="2">
    <source>
        <dbReference type="Proteomes" id="UP000789342"/>
    </source>
</evidence>
<proteinExistence type="predicted"/>
<evidence type="ECO:0000313" key="1">
    <source>
        <dbReference type="EMBL" id="CAG8785675.1"/>
    </source>
</evidence>
<name>A0A9N9JKF5_9GLOM</name>
<accession>A0A9N9JKF5</accession>
<feature type="non-terminal residue" evidence="1">
    <location>
        <position position="43"/>
    </location>
</feature>
<gene>
    <name evidence="1" type="ORF">AMORRO_LOCUS17697</name>
</gene>
<organism evidence="1 2">
    <name type="scientific">Acaulospora morrowiae</name>
    <dbReference type="NCBI Taxonomy" id="94023"/>
    <lineage>
        <taxon>Eukaryota</taxon>
        <taxon>Fungi</taxon>
        <taxon>Fungi incertae sedis</taxon>
        <taxon>Mucoromycota</taxon>
        <taxon>Glomeromycotina</taxon>
        <taxon>Glomeromycetes</taxon>
        <taxon>Diversisporales</taxon>
        <taxon>Acaulosporaceae</taxon>
        <taxon>Acaulospora</taxon>
    </lineage>
</organism>